<evidence type="ECO:0008006" key="4">
    <source>
        <dbReference type="Google" id="ProtNLM"/>
    </source>
</evidence>
<keyword evidence="1" id="KW-0472">Membrane</keyword>
<reference evidence="3" key="1">
    <citation type="journal article" date="2013" name="Stand. Genomic Sci.">
        <title>Complete genome sequence of the halophilic bacterium Spirochaeta africana type strain (Z-7692(T)) from the alkaline Lake Magadi in the East African Rift.</title>
        <authorList>
            <person name="Liolos K."/>
            <person name="Abt B."/>
            <person name="Scheuner C."/>
            <person name="Teshima H."/>
            <person name="Held B."/>
            <person name="Lapidus A."/>
            <person name="Nolan M."/>
            <person name="Lucas S."/>
            <person name="Deshpande S."/>
            <person name="Cheng J.F."/>
            <person name="Tapia R."/>
            <person name="Goodwin L.A."/>
            <person name="Pitluck S."/>
            <person name="Pagani I."/>
            <person name="Ivanova N."/>
            <person name="Mavromatis K."/>
            <person name="Mikhailova N."/>
            <person name="Huntemann M."/>
            <person name="Pati A."/>
            <person name="Chen A."/>
            <person name="Palaniappan K."/>
            <person name="Land M."/>
            <person name="Rohde M."/>
            <person name="Tindall B.J."/>
            <person name="Detter J.C."/>
            <person name="Goker M."/>
            <person name="Bristow J."/>
            <person name="Eisen J.A."/>
            <person name="Markowitz V."/>
            <person name="Hugenholtz P."/>
            <person name="Woyke T."/>
            <person name="Klenk H.P."/>
            <person name="Kyrpides N.C."/>
        </authorList>
    </citation>
    <scope>NUCLEOTIDE SEQUENCE</scope>
    <source>
        <strain evidence="3">ATCC 700263 / DSM 8902 / Z-7692</strain>
    </source>
</reference>
<dbReference type="STRING" id="889378.Spiaf_0232"/>
<feature type="transmembrane region" description="Helical" evidence="1">
    <location>
        <begin position="45"/>
        <end position="66"/>
    </location>
</feature>
<feature type="transmembrane region" description="Helical" evidence="1">
    <location>
        <begin position="7"/>
        <end position="33"/>
    </location>
</feature>
<evidence type="ECO:0000256" key="1">
    <source>
        <dbReference type="SAM" id="Phobius"/>
    </source>
</evidence>
<dbReference type="EMBL" id="CP003282">
    <property type="protein sequence ID" value="AFG36341.1"/>
    <property type="molecule type" value="Genomic_DNA"/>
</dbReference>
<evidence type="ECO:0000313" key="3">
    <source>
        <dbReference type="Proteomes" id="UP000007383"/>
    </source>
</evidence>
<name>H9UFP8_SPIAZ</name>
<gene>
    <name evidence="2" type="ordered locus">Spiaf_0232</name>
</gene>
<dbReference type="HOGENOM" id="CLU_164789_1_0_12"/>
<evidence type="ECO:0000313" key="2">
    <source>
        <dbReference type="EMBL" id="AFG36341.1"/>
    </source>
</evidence>
<accession>H9UFP8</accession>
<dbReference type="Proteomes" id="UP000007383">
    <property type="component" value="Chromosome"/>
</dbReference>
<keyword evidence="1" id="KW-1133">Transmembrane helix</keyword>
<keyword evidence="3" id="KW-1185">Reference proteome</keyword>
<keyword evidence="1" id="KW-0812">Transmembrane</keyword>
<sequence length="90" mass="10254">MTRETNTVLFVLAGVLYNLVMMGLVFFVVIFILARVFAPIVTEQVGQILMVVALLASIGGSLYSYYRLVRLLQRKIDFDKYFVPLFKDGK</sequence>
<organism evidence="2 3">
    <name type="scientific">Spirochaeta africana (strain ATCC 700263 / DSM 8902 / Z-7692)</name>
    <dbReference type="NCBI Taxonomy" id="889378"/>
    <lineage>
        <taxon>Bacteria</taxon>
        <taxon>Pseudomonadati</taxon>
        <taxon>Spirochaetota</taxon>
        <taxon>Spirochaetia</taxon>
        <taxon>Spirochaetales</taxon>
        <taxon>Spirochaetaceae</taxon>
        <taxon>Spirochaeta</taxon>
    </lineage>
</organism>
<proteinExistence type="predicted"/>
<dbReference type="PATRIC" id="fig|889378.3.peg.235"/>
<protein>
    <recommendedName>
        <fullName evidence="4">Leader peptide processing enzyme</fullName>
    </recommendedName>
</protein>
<dbReference type="KEGG" id="sfc:Spiaf_0232"/>
<dbReference type="OrthoDB" id="363155at2"/>
<dbReference type="AlphaFoldDB" id="H9UFP8"/>
<dbReference type="RefSeq" id="WP_014454339.1">
    <property type="nucleotide sequence ID" value="NC_017098.1"/>
</dbReference>